<reference evidence="1 3" key="1">
    <citation type="journal article" date="2020" name="Stud. Mycol.">
        <title>101 Dothideomycetes genomes: a test case for predicting lifestyles and emergence of pathogens.</title>
        <authorList>
            <person name="Haridas S."/>
            <person name="Albert R."/>
            <person name="Binder M."/>
            <person name="Bloem J."/>
            <person name="Labutti K."/>
            <person name="Salamov A."/>
            <person name="Andreopoulos B."/>
            <person name="Baker S."/>
            <person name="Barry K."/>
            <person name="Bills G."/>
            <person name="Bluhm B."/>
            <person name="Cannon C."/>
            <person name="Castanera R."/>
            <person name="Culley D."/>
            <person name="Daum C."/>
            <person name="Ezra D."/>
            <person name="Gonzalez J."/>
            <person name="Henrissat B."/>
            <person name="Kuo A."/>
            <person name="Liang C."/>
            <person name="Lipzen A."/>
            <person name="Lutzoni F."/>
            <person name="Magnuson J."/>
            <person name="Mondo S."/>
            <person name="Nolan M."/>
            <person name="Ohm R."/>
            <person name="Pangilinan J."/>
            <person name="Park H.-J."/>
            <person name="Ramirez L."/>
            <person name="Alfaro M."/>
            <person name="Sun H."/>
            <person name="Tritt A."/>
            <person name="Yoshinaga Y."/>
            <person name="Zwiers L.-H."/>
            <person name="Turgeon B."/>
            <person name="Goodwin S."/>
            <person name="Spatafora J."/>
            <person name="Crous P."/>
            <person name="Grigoriev I."/>
        </authorList>
    </citation>
    <scope>NUCLEOTIDE SEQUENCE</scope>
    <source>
        <strain evidence="1 3">CBS 304.34</strain>
    </source>
</reference>
<keyword evidence="2" id="KW-1185">Reference proteome</keyword>
<gene>
    <name evidence="1 3" type="ORF">BDZ99DRAFT_522714</name>
</gene>
<organism evidence="1">
    <name type="scientific">Mytilinidion resinicola</name>
    <dbReference type="NCBI Taxonomy" id="574789"/>
    <lineage>
        <taxon>Eukaryota</taxon>
        <taxon>Fungi</taxon>
        <taxon>Dikarya</taxon>
        <taxon>Ascomycota</taxon>
        <taxon>Pezizomycotina</taxon>
        <taxon>Dothideomycetes</taxon>
        <taxon>Pleosporomycetidae</taxon>
        <taxon>Mytilinidiales</taxon>
        <taxon>Mytilinidiaceae</taxon>
        <taxon>Mytilinidion</taxon>
    </lineage>
</organism>
<evidence type="ECO:0000313" key="2">
    <source>
        <dbReference type="Proteomes" id="UP000504636"/>
    </source>
</evidence>
<name>A0A6A6YEB4_9PEZI</name>
<dbReference type="GeneID" id="54466613"/>
<dbReference type="Proteomes" id="UP000504636">
    <property type="component" value="Unplaced"/>
</dbReference>
<accession>A0A6A6YEB4</accession>
<evidence type="ECO:0000313" key="3">
    <source>
        <dbReference type="RefSeq" id="XP_033574044.1"/>
    </source>
</evidence>
<sequence length="63" mass="7017">MAYLSPAIAIKAPLHVSTASIATIMSSKTSNVILKDQSDWELWIYIVKQMAEAGDVWQHMNPD</sequence>
<evidence type="ECO:0000313" key="1">
    <source>
        <dbReference type="EMBL" id="KAF2807080.1"/>
    </source>
</evidence>
<reference evidence="3" key="2">
    <citation type="submission" date="2020-04" db="EMBL/GenBank/DDBJ databases">
        <authorList>
            <consortium name="NCBI Genome Project"/>
        </authorList>
    </citation>
    <scope>NUCLEOTIDE SEQUENCE</scope>
    <source>
        <strain evidence="3">CBS 304.34</strain>
    </source>
</reference>
<reference evidence="3" key="3">
    <citation type="submission" date="2025-04" db="UniProtKB">
        <authorList>
            <consortium name="RefSeq"/>
        </authorList>
    </citation>
    <scope>IDENTIFICATION</scope>
    <source>
        <strain evidence="3">CBS 304.34</strain>
    </source>
</reference>
<proteinExistence type="predicted"/>
<dbReference type="OrthoDB" id="4364842at2759"/>
<protein>
    <submittedName>
        <fullName evidence="1 3">Uncharacterized protein</fullName>
    </submittedName>
</protein>
<dbReference type="AlphaFoldDB" id="A0A6A6YEB4"/>
<dbReference type="RefSeq" id="XP_033574044.1">
    <property type="nucleotide sequence ID" value="XM_033725720.1"/>
</dbReference>
<dbReference type="EMBL" id="MU003705">
    <property type="protein sequence ID" value="KAF2807080.1"/>
    <property type="molecule type" value="Genomic_DNA"/>
</dbReference>